<gene>
    <name evidence="2" type="ORF">E1091_14880</name>
</gene>
<evidence type="ECO:0000313" key="2">
    <source>
        <dbReference type="EMBL" id="TDB89168.1"/>
    </source>
</evidence>
<feature type="compositionally biased region" description="Pro residues" evidence="1">
    <location>
        <begin position="88"/>
        <end position="105"/>
    </location>
</feature>
<proteinExistence type="predicted"/>
<keyword evidence="3" id="KW-1185">Reference proteome</keyword>
<sequence>PSPGDVVLVTRAASVQFTRPMMFRVIRVIEEWVTYHDWVWLHGYSLDERGDAVAKRDLFVRPAGLQMMRRPQPSPRSPNQRPSRPARRPPPAPAPAGQPPVPAGQPRPLRR</sequence>
<reference evidence="2 3" key="1">
    <citation type="submission" date="2019-02" db="EMBL/GenBank/DDBJ databases">
        <title>Draft genome sequences of novel Actinobacteria.</title>
        <authorList>
            <person name="Sahin N."/>
            <person name="Ay H."/>
            <person name="Saygin H."/>
        </authorList>
    </citation>
    <scope>NUCLEOTIDE SEQUENCE [LARGE SCALE GENOMIC DNA]</scope>
    <source>
        <strain evidence="2 3">JCM 30529</strain>
    </source>
</reference>
<feature type="region of interest" description="Disordered" evidence="1">
    <location>
        <begin position="63"/>
        <end position="111"/>
    </location>
</feature>
<name>A0ABY2DEL4_9ACTN</name>
<dbReference type="Proteomes" id="UP000295626">
    <property type="component" value="Unassembled WGS sequence"/>
</dbReference>
<feature type="non-terminal residue" evidence="2">
    <location>
        <position position="1"/>
    </location>
</feature>
<comment type="caution">
    <text evidence="2">The sequence shown here is derived from an EMBL/GenBank/DDBJ whole genome shotgun (WGS) entry which is preliminary data.</text>
</comment>
<evidence type="ECO:0008006" key="4">
    <source>
        <dbReference type="Google" id="ProtNLM"/>
    </source>
</evidence>
<evidence type="ECO:0000313" key="3">
    <source>
        <dbReference type="Proteomes" id="UP000295626"/>
    </source>
</evidence>
<protein>
    <recommendedName>
        <fullName evidence="4">S26 family signal peptidase</fullName>
    </recommendedName>
</protein>
<evidence type="ECO:0000256" key="1">
    <source>
        <dbReference type="SAM" id="MobiDB-lite"/>
    </source>
</evidence>
<accession>A0ABY2DEL4</accession>
<organism evidence="2 3">
    <name type="scientific">Micromonospora fluostatini</name>
    <dbReference type="NCBI Taxonomy" id="1629071"/>
    <lineage>
        <taxon>Bacteria</taxon>
        <taxon>Bacillati</taxon>
        <taxon>Actinomycetota</taxon>
        <taxon>Actinomycetes</taxon>
        <taxon>Micromonosporales</taxon>
        <taxon>Micromonosporaceae</taxon>
        <taxon>Micromonospora</taxon>
    </lineage>
</organism>
<dbReference type="EMBL" id="SMKE01000605">
    <property type="protein sequence ID" value="TDB89168.1"/>
    <property type="molecule type" value="Genomic_DNA"/>
</dbReference>